<keyword evidence="2" id="KW-0812">Transmembrane</keyword>
<feature type="compositionally biased region" description="Low complexity" evidence="1">
    <location>
        <begin position="609"/>
        <end position="623"/>
    </location>
</feature>
<feature type="region of interest" description="Disordered" evidence="1">
    <location>
        <begin position="606"/>
        <end position="648"/>
    </location>
</feature>
<feature type="region of interest" description="Disordered" evidence="1">
    <location>
        <begin position="309"/>
        <end position="365"/>
    </location>
</feature>
<protein>
    <submittedName>
        <fullName evidence="3">Uncharacterized protein</fullName>
    </submittedName>
</protein>
<name>A0AAE0BJ35_9CHLO</name>
<feature type="compositionally biased region" description="Low complexity" evidence="1">
    <location>
        <begin position="316"/>
        <end position="330"/>
    </location>
</feature>
<sequence length="804" mass="86805">MDAVVSREEGVAQNPLFTSALEDSMLCADNESKRNATGGGAGSALSEVSRVDASPTMIRMSTLMLQSPNWPNPTKIEGGAASGPAEESAQKTPADFPSGLSPLCTSKSEYSTRLVDDSSEGHVNRGLARSAQSERPGDHTSPALKRMSTLMLQSPNWPNPTKIEGGAASGPAEESAQKTPAGTSVYGQNPLYAGLEDGLSCTDDESNGDSDLGNAGSSLSQDLVCTDGDSDLGVEGNWLSQHCGVDASPKLKRMSEILVGSSNVTHAPHAPGVVGVAVNGREKKSEKNSFEETALHTSNLQLAADPSVSYSFQTDSDGGLPSSSHSQSSGELFRQKLDRVSKMMANSPKSPRATGNNGDAVPKSLPRISSLSDLVHERRQLRRSQAGRGSGDATLVWDAATPQTSCKKIYDPSPCHASSHKASSSQVVGSKEMLQRGRSAAVLVRQVVRWIWTIIAILISSVVSALWSLLVKRGLQFFTTQGEAVPEKKTPFLASVRRFLFTIYDLFLIEDDPYSSQNLLLEAASPMARVRRLLAGVFKLFMFEDDSSSSQDVPEKTESLLARVRRLLASVYYFFQVKHAPRSSDAALLPKAAGLVGAPADLAESTSKPVTVTEEAAPPTAAVRAEEASSEEARGIMPPVSLQSKQKPTVPQMRTWQLTWKTQGPEWLEEGASGKKSVNVVSLHAMSKLAAKVVEEKQPLRQLQIAVEARSGDKRQGEEKEELAKLLGAIPVKLLEAIDKERPSLNTPSRAVDDLDEEGALDWQKRHRTLCSRLTKIEATQRKHYDQFQRVSSMKLFSQESEWL</sequence>
<reference evidence="3 4" key="1">
    <citation type="journal article" date="2015" name="Genome Biol. Evol.">
        <title>Comparative Genomics of a Bacterivorous Green Alga Reveals Evolutionary Causalities and Consequences of Phago-Mixotrophic Mode of Nutrition.</title>
        <authorList>
            <person name="Burns J.A."/>
            <person name="Paasch A."/>
            <person name="Narechania A."/>
            <person name="Kim E."/>
        </authorList>
    </citation>
    <scope>NUCLEOTIDE SEQUENCE [LARGE SCALE GENOMIC DNA]</scope>
    <source>
        <strain evidence="3 4">PLY_AMNH</strain>
    </source>
</reference>
<keyword evidence="2" id="KW-1133">Transmembrane helix</keyword>
<dbReference type="AlphaFoldDB" id="A0AAE0BJ35"/>
<keyword evidence="2" id="KW-0472">Membrane</keyword>
<feature type="region of interest" description="Disordered" evidence="1">
    <location>
        <begin position="66"/>
        <end position="217"/>
    </location>
</feature>
<feature type="transmembrane region" description="Helical" evidence="2">
    <location>
        <begin position="450"/>
        <end position="471"/>
    </location>
</feature>
<evidence type="ECO:0000256" key="2">
    <source>
        <dbReference type="SAM" id="Phobius"/>
    </source>
</evidence>
<feature type="compositionally biased region" description="Low complexity" evidence="1">
    <location>
        <begin position="164"/>
        <end position="174"/>
    </location>
</feature>
<accession>A0AAE0BJ35</accession>
<evidence type="ECO:0000313" key="3">
    <source>
        <dbReference type="EMBL" id="KAK3237392.1"/>
    </source>
</evidence>
<evidence type="ECO:0000313" key="4">
    <source>
        <dbReference type="Proteomes" id="UP001190700"/>
    </source>
</evidence>
<feature type="compositionally biased region" description="Basic and acidic residues" evidence="1">
    <location>
        <begin position="624"/>
        <end position="634"/>
    </location>
</feature>
<comment type="caution">
    <text evidence="3">The sequence shown here is derived from an EMBL/GenBank/DDBJ whole genome shotgun (WGS) entry which is preliminary data.</text>
</comment>
<dbReference type="EMBL" id="LGRX02034611">
    <property type="protein sequence ID" value="KAK3237392.1"/>
    <property type="molecule type" value="Genomic_DNA"/>
</dbReference>
<feature type="compositionally biased region" description="Polar residues" evidence="1">
    <location>
        <begin position="347"/>
        <end position="357"/>
    </location>
</feature>
<dbReference type="Proteomes" id="UP001190700">
    <property type="component" value="Unassembled WGS sequence"/>
</dbReference>
<evidence type="ECO:0000256" key="1">
    <source>
        <dbReference type="SAM" id="MobiDB-lite"/>
    </source>
</evidence>
<keyword evidence="4" id="KW-1185">Reference proteome</keyword>
<organism evidence="3 4">
    <name type="scientific">Cymbomonas tetramitiformis</name>
    <dbReference type="NCBI Taxonomy" id="36881"/>
    <lineage>
        <taxon>Eukaryota</taxon>
        <taxon>Viridiplantae</taxon>
        <taxon>Chlorophyta</taxon>
        <taxon>Pyramimonadophyceae</taxon>
        <taxon>Pyramimonadales</taxon>
        <taxon>Pyramimonadaceae</taxon>
        <taxon>Cymbomonas</taxon>
    </lineage>
</organism>
<feature type="compositionally biased region" description="Low complexity" evidence="1">
    <location>
        <begin position="77"/>
        <end position="87"/>
    </location>
</feature>
<feature type="compositionally biased region" description="Polar residues" evidence="1">
    <location>
        <begin position="177"/>
        <end position="187"/>
    </location>
</feature>
<gene>
    <name evidence="3" type="ORF">CYMTET_52529</name>
</gene>
<feature type="compositionally biased region" description="Basic and acidic residues" evidence="1">
    <location>
        <begin position="114"/>
        <end position="123"/>
    </location>
</feature>
<proteinExistence type="predicted"/>